<feature type="region of interest" description="Disordered" evidence="1">
    <location>
        <begin position="544"/>
        <end position="588"/>
    </location>
</feature>
<feature type="compositionally biased region" description="Polar residues" evidence="1">
    <location>
        <begin position="1007"/>
        <end position="1018"/>
    </location>
</feature>
<feature type="compositionally biased region" description="Polar residues" evidence="1">
    <location>
        <begin position="2546"/>
        <end position="2560"/>
    </location>
</feature>
<feature type="region of interest" description="Disordered" evidence="1">
    <location>
        <begin position="2099"/>
        <end position="2299"/>
    </location>
</feature>
<feature type="compositionally biased region" description="Low complexity" evidence="1">
    <location>
        <begin position="1791"/>
        <end position="1807"/>
    </location>
</feature>
<dbReference type="Proteomes" id="UP000398389">
    <property type="component" value="Unassembled WGS sequence"/>
</dbReference>
<keyword evidence="3" id="KW-1185">Reference proteome</keyword>
<feature type="region of interest" description="Disordered" evidence="1">
    <location>
        <begin position="1281"/>
        <end position="1356"/>
    </location>
</feature>
<feature type="region of interest" description="Disordered" evidence="1">
    <location>
        <begin position="437"/>
        <end position="495"/>
    </location>
</feature>
<feature type="compositionally biased region" description="Basic and acidic residues" evidence="1">
    <location>
        <begin position="1297"/>
        <end position="1306"/>
    </location>
</feature>
<feature type="compositionally biased region" description="Polar residues" evidence="1">
    <location>
        <begin position="1458"/>
        <end position="1471"/>
    </location>
</feature>
<feature type="region of interest" description="Disordered" evidence="1">
    <location>
        <begin position="2600"/>
        <end position="2630"/>
    </location>
</feature>
<name>A0A5E8BH21_9ASCO</name>
<feature type="compositionally biased region" description="Polar residues" evidence="1">
    <location>
        <begin position="1917"/>
        <end position="1930"/>
    </location>
</feature>
<feature type="compositionally biased region" description="Low complexity" evidence="1">
    <location>
        <begin position="1966"/>
        <end position="1978"/>
    </location>
</feature>
<feature type="compositionally biased region" description="Basic residues" evidence="1">
    <location>
        <begin position="1238"/>
        <end position="1251"/>
    </location>
</feature>
<feature type="compositionally biased region" description="Polar residues" evidence="1">
    <location>
        <begin position="578"/>
        <end position="588"/>
    </location>
</feature>
<feature type="compositionally biased region" description="Low complexity" evidence="1">
    <location>
        <begin position="1688"/>
        <end position="1700"/>
    </location>
</feature>
<feature type="compositionally biased region" description="Basic and acidic residues" evidence="1">
    <location>
        <begin position="1579"/>
        <end position="1590"/>
    </location>
</feature>
<feature type="compositionally biased region" description="Polar residues" evidence="1">
    <location>
        <begin position="2135"/>
        <end position="2151"/>
    </location>
</feature>
<dbReference type="GO" id="GO:0005634">
    <property type="term" value="C:nucleus"/>
    <property type="evidence" value="ECO:0007669"/>
    <property type="project" value="TreeGrafter"/>
</dbReference>
<evidence type="ECO:0000256" key="1">
    <source>
        <dbReference type="SAM" id="MobiDB-lite"/>
    </source>
</evidence>
<feature type="compositionally biased region" description="Acidic residues" evidence="1">
    <location>
        <begin position="1725"/>
        <end position="1756"/>
    </location>
</feature>
<feature type="region of interest" description="Disordered" evidence="1">
    <location>
        <begin position="1238"/>
        <end position="1258"/>
    </location>
</feature>
<feature type="compositionally biased region" description="Basic and acidic residues" evidence="1">
    <location>
        <begin position="445"/>
        <end position="455"/>
    </location>
</feature>
<feature type="region of interest" description="Disordered" evidence="1">
    <location>
        <begin position="892"/>
        <end position="945"/>
    </location>
</feature>
<evidence type="ECO:0000313" key="3">
    <source>
        <dbReference type="Proteomes" id="UP000398389"/>
    </source>
</evidence>
<feature type="compositionally biased region" description="Polar residues" evidence="1">
    <location>
        <begin position="459"/>
        <end position="475"/>
    </location>
</feature>
<accession>A0A5E8BH21</accession>
<protein>
    <submittedName>
        <fullName evidence="2">Uncharacterized protein</fullName>
    </submittedName>
</protein>
<feature type="compositionally biased region" description="Basic and acidic residues" evidence="1">
    <location>
        <begin position="1701"/>
        <end position="1711"/>
    </location>
</feature>
<feature type="region of interest" description="Disordered" evidence="1">
    <location>
        <begin position="1384"/>
        <end position="1590"/>
    </location>
</feature>
<feature type="region of interest" description="Disordered" evidence="1">
    <location>
        <begin position="2354"/>
        <end position="2426"/>
    </location>
</feature>
<feature type="compositionally biased region" description="Low complexity" evidence="1">
    <location>
        <begin position="1645"/>
        <end position="1663"/>
    </location>
</feature>
<feature type="compositionally biased region" description="Low complexity" evidence="1">
    <location>
        <begin position="2241"/>
        <end position="2252"/>
    </location>
</feature>
<feature type="compositionally biased region" description="Basic residues" evidence="1">
    <location>
        <begin position="1670"/>
        <end position="1686"/>
    </location>
</feature>
<feature type="compositionally biased region" description="Basic and acidic residues" evidence="1">
    <location>
        <begin position="2601"/>
        <end position="2614"/>
    </location>
</feature>
<evidence type="ECO:0000313" key="2">
    <source>
        <dbReference type="EMBL" id="VVT48797.1"/>
    </source>
</evidence>
<dbReference type="EMBL" id="CABVLU010000002">
    <property type="protein sequence ID" value="VVT48797.1"/>
    <property type="molecule type" value="Genomic_DNA"/>
</dbReference>
<proteinExistence type="predicted"/>
<feature type="region of interest" description="Disordered" evidence="1">
    <location>
        <begin position="991"/>
        <end position="1073"/>
    </location>
</feature>
<feature type="compositionally biased region" description="Polar residues" evidence="1">
    <location>
        <begin position="1330"/>
        <end position="1356"/>
    </location>
</feature>
<feature type="region of interest" description="Disordered" evidence="1">
    <location>
        <begin position="1617"/>
        <end position="1841"/>
    </location>
</feature>
<feature type="compositionally biased region" description="Low complexity" evidence="1">
    <location>
        <begin position="1401"/>
        <end position="1412"/>
    </location>
</feature>
<feature type="compositionally biased region" description="Low complexity" evidence="1">
    <location>
        <begin position="2566"/>
        <end position="2579"/>
    </location>
</feature>
<dbReference type="GeneID" id="43580776"/>
<dbReference type="RefSeq" id="XP_031852567.1">
    <property type="nucleotide sequence ID" value="XM_031996676.1"/>
</dbReference>
<feature type="compositionally biased region" description="Basic residues" evidence="1">
    <location>
        <begin position="1937"/>
        <end position="1946"/>
    </location>
</feature>
<feature type="compositionally biased region" description="Basic and acidic residues" evidence="1">
    <location>
        <begin position="545"/>
        <end position="556"/>
    </location>
</feature>
<feature type="compositionally biased region" description="Basic and acidic residues" evidence="1">
    <location>
        <begin position="1472"/>
        <end position="1484"/>
    </location>
</feature>
<sequence>MGNSSSQNRATVRKTPAQLQIHPIIPIINSPNPQISSPLNSDSPDLIVGPSPINSTSSSFPPHDPADTLKLLAQLDNEISDIVRQSNIKIVPQYPNPRSIALLDQSLRGHTVLTSLSDLRTIATRRASLLSPETDPEDALLDLANKIRYIRKHIHRDIFTTYTSNHYIADPPPPFHERYLAQRDPGSFDHVYYERPQIPNKSSSSLIAWHAHLQQLQVDDLQHKLREEQQRAEYRHSQTFFSGNSETFPLDSEEEDNHIQHMQLMQHELALQQSRLHQLQDLAQLEHLDDNDNDNHYNIHNDEQMIEDTVFFHRPGSVSTQSLAIIKDSSEVSLPRGNNNKLLSVINSPISTNTDAFHADIISMASDKDSVVDIGQFAYLKHYSPSGFQVSLFDEAGLNSSTEILKSIRNSRVSNLPQEAPIQEEDDTEYFTLHQQQLPETSQEDCTKKSFHQDESIPENGSQTRHLSIPSTAPTFSGRRSGADNQRRRQHVDSLGNVSLDESMIEDRIEIREIKTRTHSNLFDDLTEDAMPLFEQVQQQILDTQRARAEAQQLRKDKSKRRKNSRRDDQSEDREGPSRSTQDENNTIPLEDAIGECFAHPPEQKKLEYSPAIISPPIQPSRHHRKVSLENMEQNIVSPKMAESSLADYVVTSEAASFATAISPSPLQTSSTPLALAPTPSKRNVATIDPISLSSEAPEPAAQVNTVQIHSLRSVDHVPVTILEPSNKHKKKPSLSVSLSASLLRRPGTNTTTPTTKAAIAPTSRPSVAFTTNQFAPAPKSFNSALISFISFGLLKRKKGEKQQQDNQEFSSSSSYFVGSTPFESLAPTGSSSYNNNNTKKSRRYRILSGARRISRKHKNKAGGLGGTMPTMTGNTSLLDSNIGMGAYTPGTIPQQSKSRLGPITSPVRPDSPDKMAKQYIPHRRPSDSVPGEIEPVQRSTDEPRIENEQQLYDQHLKYQQQQQQQQYAYQHALFRPPPVSAFGSQLEPVQEVPSLLSSPDVGADDGSTSNLHATLDSSLLEPSENLRASRSRSNAGAGDSVSRSSSVSSRARSIRRQGPYRRVVMQTSGSPVPPLSPALAAAAVAMTSSTSLLRAVMSVPSLRSADLARVNESLEKLVQNDQGSDNDTQNGEVYQPAPRMHISLKSPSSGSLYAPSSTTPTMYTSFSGGPSGFNVGLDGYSTSSIAEENEEELVLGTNGQRLQAQYQMLLLQAQKDDERERDMTRLQEMILEEQRKARKMKRRMEKKRQRQALQRQREKEFLKAEAAAVKAAEAAAAAATTVNATQASMTTSTTDDDGHYSTSHEDEWEEEGDVTGEHGRPKAVDPVRETSQPDSVQTVESVPMSKSVSDPTTVATSPEAVAAIMVKPSSTIAVVLGEDEHVKRTEEEEDEMVPSPDFSTATATPGMAATTRFSDEIAAAAETIRHKRTSKDSSSRGTAGVSRNSGALRDDDEFVNHRTSFNESQFQAAQRENHQRMSQRNENEQEDEDPNDKTPQVLQSEGKWAVLEQHELPAAANVKSDKSGEANKKSQDRYQQPPPPPQSSATPYYDSNRYDGDDDDEEEPSLPSIPNAEEELERQEWFTRRQNEAEVAVRERAAQLKQHYENFVAPRQVTRASYSMRASGHSARSSSGQSSGPTLKDAELAIAAAAAAEATAAGQTALKSTSGSRRSHKSTASRQTSKRSKQSNESVESSNSSRDIVSENLHEPKKNVSGPPLFGYSDDGWYDDEDDDFEADDNDDEDDDDEDEEELEDFENSGSYSRGDIAHVGASKKIRVPRQSKQTRELLVGPSPSISISQQQPQQVIPKTTQGSTPLSTSLSGQGKRKPLQKHIHSESQQGAAELSLVTAGVGPKKPQQLQGEVLGGPVGGSLYSAESSLYSVGAGGSTGMVAAAAMVGSIGFADDGDIFYTPPASRLSEQPSVPSGTWDGSTEAVAIKKKKPKKNQRQQDVKNSATLDEAATLKLQQQQRQQRQQQQQKVSQPLPSVKPHHHKSVSISEALPQYYEAHDHHYSNSDFNDNRFERGGGHAQEEIGYYDHEVEFGGYGRSVVDDTKRRHLREMARLDAQLDELVRRQELRQERWRRQKELQLEGADGTSMLVVRSGDKKKKKKKGNKKSTIGGDSGSSSTVSVPKKLSTSMSMTTIPSRQQQQRRWDYGGEIDNGYDITGVQRSRSQRGPGAPISSSSSSSSSTSAFSGRPLYQHQQHQQLALKPAYSKKGMPKHSQLQYSKPKLQKHRRVVSEFASSSSNEGSHGYLAERLRGGGNGSSRHYGGYRSEEEDDDDENEDEEDERQRYEDLGYVSRYAVEEDDDGRYADEERDRYDYDGDLRLSFGSVRAAVPERVGEYVRPVSAAMTPVSSSHHHTRLRSVHSRGLSEESGGSMSLGPTMSSSSTLTATPKSSMSMSERRRASKRLAQAWKSGGGGGGPGEDIGYHQLQYYLPTTTTGAATAAAAAAAATMGASNNTAVSSTSSIYVPLSSSSFGYMPTASGARSYRGLARGRDRDRDRDSLESLLVSSADDLEAALIDLEAVSRSSSARSNNRKTATRVSSSETGHNSSKINLGPVSSSSSSSSAAAAAARQSPDFIERLQRQVEQQIKAQLQERRLQDEHERARLQRYHRTSGGSGRVSG</sequence>
<dbReference type="PANTHER" id="PTHR13275">
    <property type="entry name" value="YL-1 PROTEIN TRANSCRIPTION FACTOR-LIKE 1"/>
    <property type="match status" value="1"/>
</dbReference>
<feature type="region of interest" description="Disordered" evidence="1">
    <location>
        <begin position="2532"/>
        <end position="2583"/>
    </location>
</feature>
<feature type="region of interest" description="Disordered" evidence="1">
    <location>
        <begin position="1911"/>
        <end position="2029"/>
    </location>
</feature>
<feature type="compositionally biased region" description="Low complexity" evidence="1">
    <location>
        <begin position="2116"/>
        <end position="2131"/>
    </location>
</feature>
<feature type="compositionally biased region" description="Low complexity" evidence="1">
    <location>
        <begin position="2376"/>
        <end position="2404"/>
    </location>
</feature>
<feature type="compositionally biased region" description="Basic and acidic residues" evidence="1">
    <location>
        <begin position="566"/>
        <end position="577"/>
    </location>
</feature>
<feature type="compositionally biased region" description="Basic and acidic residues" evidence="1">
    <location>
        <begin position="2006"/>
        <end position="2029"/>
    </location>
</feature>
<feature type="compositionally biased region" description="Acidic residues" evidence="1">
    <location>
        <begin position="2277"/>
        <end position="2290"/>
    </location>
</feature>
<feature type="compositionally biased region" description="Low complexity" evidence="1">
    <location>
        <begin position="2183"/>
        <end position="2193"/>
    </location>
</feature>
<feature type="compositionally biased region" description="Low complexity" evidence="1">
    <location>
        <begin position="1041"/>
        <end position="1052"/>
    </location>
</feature>
<organism evidence="2 3">
    <name type="scientific">Magnusiomyces paraingens</name>
    <dbReference type="NCBI Taxonomy" id="2606893"/>
    <lineage>
        <taxon>Eukaryota</taxon>
        <taxon>Fungi</taxon>
        <taxon>Dikarya</taxon>
        <taxon>Ascomycota</taxon>
        <taxon>Saccharomycotina</taxon>
        <taxon>Dipodascomycetes</taxon>
        <taxon>Dipodascales</taxon>
        <taxon>Dipodascaceae</taxon>
        <taxon>Magnusiomyces</taxon>
    </lineage>
</organism>
<feature type="compositionally biased region" description="Low complexity" evidence="1">
    <location>
        <begin position="1620"/>
        <end position="1637"/>
    </location>
</feature>
<feature type="compositionally biased region" description="Polar residues" evidence="1">
    <location>
        <begin position="1284"/>
        <end position="1294"/>
    </location>
</feature>
<dbReference type="OrthoDB" id="10461872at2759"/>
<feature type="compositionally biased region" description="Basic and acidic residues" evidence="1">
    <location>
        <begin position="1520"/>
        <end position="1533"/>
    </location>
</feature>
<dbReference type="PANTHER" id="PTHR13275:SF4">
    <property type="entry name" value="VACUOLAR PROTEIN SORTING-ASSOCIATED PROTEIN 72 HOMOLOG"/>
    <property type="match status" value="1"/>
</dbReference>
<feature type="compositionally biased region" description="Basic residues" evidence="1">
    <location>
        <begin position="2105"/>
        <end position="2115"/>
    </location>
</feature>
<reference evidence="2 3" key="1">
    <citation type="submission" date="2019-09" db="EMBL/GenBank/DDBJ databases">
        <authorList>
            <person name="Brejova B."/>
        </authorList>
    </citation>
    <scope>NUCLEOTIDE SEQUENCE [LARGE SCALE GENOMIC DNA]</scope>
</reference>
<feature type="compositionally biased region" description="Polar residues" evidence="1">
    <location>
        <begin position="1436"/>
        <end position="1446"/>
    </location>
</feature>
<feature type="compositionally biased region" description="Polar residues" evidence="1">
    <location>
        <begin position="1808"/>
        <end position="1822"/>
    </location>
</feature>
<feature type="compositionally biased region" description="Basic residues" evidence="1">
    <location>
        <begin position="2360"/>
        <end position="2370"/>
    </location>
</feature>
<feature type="compositionally biased region" description="Basic and acidic residues" evidence="1">
    <location>
        <begin position="1316"/>
        <end position="1329"/>
    </location>
</feature>
<gene>
    <name evidence="2" type="ORF">SAPINGB_P001956</name>
</gene>
<feature type="region of interest" description="Disordered" evidence="1">
    <location>
        <begin position="827"/>
        <end position="846"/>
    </location>
</feature>